<dbReference type="EMBL" id="CP121261">
    <property type="protein sequence ID" value="WFP10403.1"/>
    <property type="molecule type" value="Genomic_DNA"/>
</dbReference>
<evidence type="ECO:0000256" key="2">
    <source>
        <dbReference type="ARBA" id="ARBA00023239"/>
    </source>
</evidence>
<comment type="similarity">
    <text evidence="1">Belongs to the enoyl-CoA hydratase/isomerase family.</text>
</comment>
<dbReference type="InterPro" id="IPR014748">
    <property type="entry name" value="Enoyl-CoA_hydra_C"/>
</dbReference>
<dbReference type="InterPro" id="IPR001753">
    <property type="entry name" value="Enoyl-CoA_hydra/iso"/>
</dbReference>
<dbReference type="CDD" id="cd06558">
    <property type="entry name" value="crotonase-like"/>
    <property type="match status" value="1"/>
</dbReference>
<gene>
    <name evidence="3" type="ORF">P8T11_11210</name>
</gene>
<dbReference type="RefSeq" id="WP_268081880.1">
    <property type="nucleotide sequence ID" value="NZ_CP106885.1"/>
</dbReference>
<evidence type="ECO:0000313" key="4">
    <source>
        <dbReference type="Proteomes" id="UP001214170"/>
    </source>
</evidence>
<keyword evidence="2" id="KW-0456">Lyase</keyword>
<dbReference type="Gene3D" id="3.90.226.10">
    <property type="entry name" value="2-enoyl-CoA Hydratase, Chain A, domain 1"/>
    <property type="match status" value="1"/>
</dbReference>
<evidence type="ECO:0000313" key="3">
    <source>
        <dbReference type="EMBL" id="WFP10403.1"/>
    </source>
</evidence>
<proteinExistence type="inferred from homology"/>
<evidence type="ECO:0000256" key="1">
    <source>
        <dbReference type="ARBA" id="ARBA00005254"/>
    </source>
</evidence>
<dbReference type="Gene3D" id="1.10.12.10">
    <property type="entry name" value="Lyase 2-enoyl-coa Hydratase, Chain A, domain 2"/>
    <property type="match status" value="1"/>
</dbReference>
<protein>
    <submittedName>
        <fullName evidence="3">Enoyl-CoA hydratase/isomerase family protein</fullName>
    </submittedName>
</protein>
<reference evidence="3 4" key="1">
    <citation type="submission" date="2023-03" db="EMBL/GenBank/DDBJ databases">
        <title>Achromobacter spanius LIG8.</title>
        <authorList>
            <person name="Shrestha S."/>
        </authorList>
    </citation>
    <scope>NUCLEOTIDE SEQUENCE [LARGE SCALE GENOMIC DNA]</scope>
    <source>
        <strain evidence="3 4">LIG8</strain>
    </source>
</reference>
<sequence>MADYEFIKLQLDGGVATLTLNRPDKRNAISDAMRAELIHALEVVSADRGTRALVLTGEGKGFCAGGDISGMQRRMDAPSGEVAFNGWSRQQRVHHAVSLLYRMPKPTIAAVNGAAAGLGADTALSCDFIVASEAASFTWSYIARGLIPDGGGMYFLPRRVGLARAKDLIYSGRKVLADEALALGIADRLAPAGDEVRAAQAWAAELAQGSATALALSKSILDQSSELTADQVFAMGSQAQGICYTSTEHRESVAAFLAKMAEANTARANTAQATTNKASGEGQ</sequence>
<keyword evidence="4" id="KW-1185">Reference proteome</keyword>
<dbReference type="Proteomes" id="UP001214170">
    <property type="component" value="Chromosome"/>
</dbReference>
<organism evidence="3 4">
    <name type="scientific">Achromobacter spanius</name>
    <dbReference type="NCBI Taxonomy" id="217203"/>
    <lineage>
        <taxon>Bacteria</taxon>
        <taxon>Pseudomonadati</taxon>
        <taxon>Pseudomonadota</taxon>
        <taxon>Betaproteobacteria</taxon>
        <taxon>Burkholderiales</taxon>
        <taxon>Alcaligenaceae</taxon>
        <taxon>Achromobacter</taxon>
    </lineage>
</organism>
<dbReference type="InterPro" id="IPR029045">
    <property type="entry name" value="ClpP/crotonase-like_dom_sf"/>
</dbReference>
<dbReference type="PANTHER" id="PTHR11941">
    <property type="entry name" value="ENOYL-COA HYDRATASE-RELATED"/>
    <property type="match status" value="1"/>
</dbReference>
<accession>A0ABY8H0Z5</accession>
<dbReference type="SUPFAM" id="SSF52096">
    <property type="entry name" value="ClpP/crotonase"/>
    <property type="match status" value="1"/>
</dbReference>
<dbReference type="PANTHER" id="PTHR11941:SF54">
    <property type="entry name" value="ENOYL-COA HYDRATASE, MITOCHONDRIAL"/>
    <property type="match status" value="1"/>
</dbReference>
<name>A0ABY8H0Z5_9BURK</name>
<dbReference type="Pfam" id="PF00378">
    <property type="entry name" value="ECH_1"/>
    <property type="match status" value="1"/>
</dbReference>